<dbReference type="Proteomes" id="UP000308181">
    <property type="component" value="Unassembled WGS sequence"/>
</dbReference>
<dbReference type="Pfam" id="PF03573">
    <property type="entry name" value="OprD"/>
    <property type="match status" value="1"/>
</dbReference>
<dbReference type="PANTHER" id="PTHR34596:SF2">
    <property type="entry name" value="CHITOPORIN"/>
    <property type="match status" value="1"/>
</dbReference>
<proteinExistence type="inferred from homology"/>
<reference evidence="5 6" key="1">
    <citation type="submission" date="2019-04" db="EMBL/GenBank/DDBJ databases">
        <title>Pedobacter sp. AR-3-17 sp. nov., isolated from Arctic soil.</title>
        <authorList>
            <person name="Dahal R.H."/>
            <person name="Kim D.-U."/>
        </authorList>
    </citation>
    <scope>NUCLEOTIDE SEQUENCE [LARGE SCALE GENOMIC DNA]</scope>
    <source>
        <strain evidence="5 6">AR-3-17</strain>
    </source>
</reference>
<evidence type="ECO:0000256" key="4">
    <source>
        <dbReference type="SAM" id="Phobius"/>
    </source>
</evidence>
<sequence length="501" mass="57728">MYFWACYIWLIKFTSSLINSGCWLFYWWISNDIFNYASSFLKMKFLFATFLFLGFSLLVNANGFSVNDPSEIDTVKNAKSFFAEGKVNGHLRNYFMSTINHKELTDHYANAIGFELAYETAKVKGFSLGIAGLFTFNTFSSALDKLDTVTNKTARLETELFDIEDPANKSDLDRLDELFLKYEHEKFDLLIGRFTFDSPLVNSQDGRMKPYSLQGLNANFNLSNSSKLKLGVFNNFSPRGTVKWYNINEVLGIYSTGNNPDGTVSGYKEEVHSKALFIAGIEKNIANHLKIEVWDYLLDHVVNTIYLKSELMISNSFDLGLEVQKQNQMNNGGNDELSKTYFAQNHSFLYGSKIGFHKDNLELSLNYLKITDEGRFLFPREFGREQFFVTVPRGRIEGLSNTSVLMFKSKFHFNKQWELDLDLGEGWLPSYNNFEQNKYSASSYHNAVLNLVYTPKTKLLDGFNFKLLYVSKQGSKENIPLANQYYNINYHNINFITQLNF</sequence>
<keyword evidence="3" id="KW-0732">Signal</keyword>
<dbReference type="Gene3D" id="2.40.160.10">
    <property type="entry name" value="Porin"/>
    <property type="match status" value="1"/>
</dbReference>
<keyword evidence="2" id="KW-0813">Transport</keyword>
<feature type="transmembrane region" description="Helical" evidence="4">
    <location>
        <begin position="6"/>
        <end position="29"/>
    </location>
</feature>
<dbReference type="InterPro" id="IPR005318">
    <property type="entry name" value="OM_porin_bac"/>
</dbReference>
<dbReference type="OrthoDB" id="862900at2"/>
<dbReference type="PANTHER" id="PTHR34596">
    <property type="entry name" value="CHITOPORIN"/>
    <property type="match status" value="1"/>
</dbReference>
<evidence type="ECO:0000313" key="5">
    <source>
        <dbReference type="EMBL" id="TKB97667.1"/>
    </source>
</evidence>
<gene>
    <name evidence="5" type="ORF">FA046_09885</name>
</gene>
<feature type="transmembrane region" description="Helical" evidence="4">
    <location>
        <begin position="41"/>
        <end position="59"/>
    </location>
</feature>
<keyword evidence="6" id="KW-1185">Reference proteome</keyword>
<dbReference type="InterPro" id="IPR023614">
    <property type="entry name" value="Porin_dom_sf"/>
</dbReference>
<protein>
    <submittedName>
        <fullName evidence="5">Outer membrane porin, OprD family</fullName>
    </submittedName>
</protein>
<dbReference type="GO" id="GO:0015288">
    <property type="term" value="F:porin activity"/>
    <property type="evidence" value="ECO:0007669"/>
    <property type="project" value="TreeGrafter"/>
</dbReference>
<keyword evidence="4" id="KW-0812">Transmembrane</keyword>
<organism evidence="5 6">
    <name type="scientific">Pedobacter cryophilus</name>
    <dbReference type="NCBI Taxonomy" id="2571271"/>
    <lineage>
        <taxon>Bacteria</taxon>
        <taxon>Pseudomonadati</taxon>
        <taxon>Bacteroidota</taxon>
        <taxon>Sphingobacteriia</taxon>
        <taxon>Sphingobacteriales</taxon>
        <taxon>Sphingobacteriaceae</taxon>
        <taxon>Pedobacter</taxon>
    </lineage>
</organism>
<keyword evidence="4" id="KW-0472">Membrane</keyword>
<dbReference type="AlphaFoldDB" id="A0A4V5NX43"/>
<dbReference type="GO" id="GO:0016020">
    <property type="term" value="C:membrane"/>
    <property type="evidence" value="ECO:0007669"/>
    <property type="project" value="InterPro"/>
</dbReference>
<evidence type="ECO:0000313" key="6">
    <source>
        <dbReference type="Proteomes" id="UP000308181"/>
    </source>
</evidence>
<comment type="caution">
    <text evidence="5">The sequence shown here is derived from an EMBL/GenBank/DDBJ whole genome shotgun (WGS) entry which is preliminary data.</text>
</comment>
<comment type="similarity">
    <text evidence="1">Belongs to the outer membrane porin (Opr) (TC 1.B.25) family.</text>
</comment>
<keyword evidence="4" id="KW-1133">Transmembrane helix</keyword>
<dbReference type="EMBL" id="SWBP01000003">
    <property type="protein sequence ID" value="TKB97667.1"/>
    <property type="molecule type" value="Genomic_DNA"/>
</dbReference>
<evidence type="ECO:0000256" key="3">
    <source>
        <dbReference type="ARBA" id="ARBA00022729"/>
    </source>
</evidence>
<evidence type="ECO:0000256" key="1">
    <source>
        <dbReference type="ARBA" id="ARBA00009075"/>
    </source>
</evidence>
<evidence type="ECO:0000256" key="2">
    <source>
        <dbReference type="ARBA" id="ARBA00022448"/>
    </source>
</evidence>
<name>A0A4V5NX43_9SPHI</name>
<accession>A0A4V5NX43</accession>